<dbReference type="SUPFAM" id="SSF52743">
    <property type="entry name" value="Subtilisin-like"/>
    <property type="match status" value="1"/>
</dbReference>
<dbReference type="InterPro" id="IPR015500">
    <property type="entry name" value="Peptidase_S8_subtilisin-rel"/>
</dbReference>
<feature type="chain" id="PRO_5037295093" description="Peptidase S8/S53 domain-containing protein" evidence="6">
    <location>
        <begin position="20"/>
        <end position="426"/>
    </location>
</feature>
<name>A0A918ST25_9GAMM</name>
<dbReference type="InterPro" id="IPR036852">
    <property type="entry name" value="Peptidase_S8/S53_dom_sf"/>
</dbReference>
<dbReference type="GO" id="GO:0004252">
    <property type="term" value="F:serine-type endopeptidase activity"/>
    <property type="evidence" value="ECO:0007669"/>
    <property type="project" value="UniProtKB-UniRule"/>
</dbReference>
<keyword evidence="2 5" id="KW-0645">Protease</keyword>
<evidence type="ECO:0000259" key="7">
    <source>
        <dbReference type="Pfam" id="PF00082"/>
    </source>
</evidence>
<evidence type="ECO:0000313" key="8">
    <source>
        <dbReference type="EMBL" id="GHA69071.1"/>
    </source>
</evidence>
<dbReference type="InterPro" id="IPR000209">
    <property type="entry name" value="Peptidase_S8/S53_dom"/>
</dbReference>
<dbReference type="InterPro" id="IPR050131">
    <property type="entry name" value="Peptidase_S8_subtilisin-like"/>
</dbReference>
<dbReference type="GO" id="GO:0006508">
    <property type="term" value="P:proteolysis"/>
    <property type="evidence" value="ECO:0007669"/>
    <property type="project" value="UniProtKB-KW"/>
</dbReference>
<evidence type="ECO:0000256" key="5">
    <source>
        <dbReference type="PROSITE-ProRule" id="PRU01240"/>
    </source>
</evidence>
<feature type="active site" description="Charge relay system" evidence="5">
    <location>
        <position position="372"/>
    </location>
</feature>
<evidence type="ECO:0000256" key="3">
    <source>
        <dbReference type="ARBA" id="ARBA00022801"/>
    </source>
</evidence>
<keyword evidence="4 5" id="KW-0720">Serine protease</keyword>
<dbReference type="PROSITE" id="PS51892">
    <property type="entry name" value="SUBTILASE"/>
    <property type="match status" value="1"/>
</dbReference>
<reference evidence="8" key="2">
    <citation type="submission" date="2020-09" db="EMBL/GenBank/DDBJ databases">
        <authorList>
            <person name="Sun Q."/>
            <person name="Kim S."/>
        </authorList>
    </citation>
    <scope>NUCLEOTIDE SEQUENCE</scope>
    <source>
        <strain evidence="8">KCTC 23077</strain>
    </source>
</reference>
<organism evidence="8 9">
    <name type="scientific">Cognatilysobacter bugurensis</name>
    <dbReference type="NCBI Taxonomy" id="543356"/>
    <lineage>
        <taxon>Bacteria</taxon>
        <taxon>Pseudomonadati</taxon>
        <taxon>Pseudomonadota</taxon>
        <taxon>Gammaproteobacteria</taxon>
        <taxon>Lysobacterales</taxon>
        <taxon>Lysobacteraceae</taxon>
        <taxon>Cognatilysobacter</taxon>
    </lineage>
</organism>
<reference evidence="8" key="1">
    <citation type="journal article" date="2014" name="Int. J. Syst. Evol. Microbiol.">
        <title>Complete genome sequence of Corynebacterium casei LMG S-19264T (=DSM 44701T), isolated from a smear-ripened cheese.</title>
        <authorList>
            <consortium name="US DOE Joint Genome Institute (JGI-PGF)"/>
            <person name="Walter F."/>
            <person name="Albersmeier A."/>
            <person name="Kalinowski J."/>
            <person name="Ruckert C."/>
        </authorList>
    </citation>
    <scope>NUCLEOTIDE SEQUENCE</scope>
    <source>
        <strain evidence="8">KCTC 23077</strain>
    </source>
</reference>
<keyword evidence="3 5" id="KW-0378">Hydrolase</keyword>
<evidence type="ECO:0000256" key="6">
    <source>
        <dbReference type="SAM" id="SignalP"/>
    </source>
</evidence>
<feature type="signal peptide" evidence="6">
    <location>
        <begin position="1"/>
        <end position="19"/>
    </location>
</feature>
<dbReference type="Gene3D" id="3.40.50.200">
    <property type="entry name" value="Peptidase S8/S53 domain"/>
    <property type="match status" value="1"/>
</dbReference>
<proteinExistence type="inferred from homology"/>
<feature type="active site" description="Charge relay system" evidence="5">
    <location>
        <position position="205"/>
    </location>
</feature>
<dbReference type="Pfam" id="PF00082">
    <property type="entry name" value="Peptidase_S8"/>
    <property type="match status" value="1"/>
</dbReference>
<protein>
    <recommendedName>
        <fullName evidence="7">Peptidase S8/S53 domain-containing protein</fullName>
    </recommendedName>
</protein>
<sequence>MIRLLTLACLLCLAGAAQPQVHGSSAGAPTLVLGGLPGVGPGLPGAASPVLDRVSDAARAGGAVTERMIERASPLDVRKLRIRQLVQQLPERIDLDPAGEPVLRGEFLAISPDAAGLQGIEAAGFEVMPREASLHGLDLDMRRIRDTRRRSAARAMRALRDAAPSVEFAYQHVFLTSSASATVAAGSAASPVGTAPATLRVGLIDSGVDPRRPELAQLRVQAHGCNGRPVPHAHGTAVAARLAGGAQGHLYAADVYCGDPAGRATLGLLEALAWMARERVPVINVSLVGPANAAIARAIAALHARGHVIVAAVGNDGPAAPPLYPAAYPGVVGVGAVDPQLRVLPESGSGPHVDFVASGVVPGRGRPTRGTSFAAPIVARAAALRIAEPDAAAAERLRKTLSADARDLGAPGRDPRYGDGLIAFSP</sequence>
<evidence type="ECO:0000256" key="1">
    <source>
        <dbReference type="ARBA" id="ARBA00011073"/>
    </source>
</evidence>
<dbReference type="RefSeq" id="WP_229792243.1">
    <property type="nucleotide sequence ID" value="NZ_BMYD01000001.1"/>
</dbReference>
<evidence type="ECO:0000256" key="2">
    <source>
        <dbReference type="ARBA" id="ARBA00022670"/>
    </source>
</evidence>
<keyword evidence="9" id="KW-1185">Reference proteome</keyword>
<evidence type="ECO:0000256" key="4">
    <source>
        <dbReference type="ARBA" id="ARBA00022825"/>
    </source>
</evidence>
<comment type="similarity">
    <text evidence="1 5">Belongs to the peptidase S8 family.</text>
</comment>
<dbReference type="PANTHER" id="PTHR43806:SF11">
    <property type="entry name" value="CEREVISIN-RELATED"/>
    <property type="match status" value="1"/>
</dbReference>
<dbReference type="AlphaFoldDB" id="A0A918ST25"/>
<dbReference type="PRINTS" id="PR00723">
    <property type="entry name" value="SUBTILISIN"/>
</dbReference>
<keyword evidence="6" id="KW-0732">Signal</keyword>
<accession>A0A918ST25</accession>
<dbReference type="EMBL" id="BMYD01000001">
    <property type="protein sequence ID" value="GHA69071.1"/>
    <property type="molecule type" value="Genomic_DNA"/>
</dbReference>
<feature type="active site" description="Charge relay system" evidence="5">
    <location>
        <position position="234"/>
    </location>
</feature>
<gene>
    <name evidence="8" type="ORF">GCM10007067_01220</name>
</gene>
<feature type="domain" description="Peptidase S8/S53" evidence="7">
    <location>
        <begin position="200"/>
        <end position="420"/>
    </location>
</feature>
<comment type="caution">
    <text evidence="8">The sequence shown here is derived from an EMBL/GenBank/DDBJ whole genome shotgun (WGS) entry which is preliminary data.</text>
</comment>
<evidence type="ECO:0000313" key="9">
    <source>
        <dbReference type="Proteomes" id="UP000646426"/>
    </source>
</evidence>
<dbReference type="PANTHER" id="PTHR43806">
    <property type="entry name" value="PEPTIDASE S8"/>
    <property type="match status" value="1"/>
</dbReference>
<dbReference type="Proteomes" id="UP000646426">
    <property type="component" value="Unassembled WGS sequence"/>
</dbReference>